<dbReference type="PANTHER" id="PTHR42988:SF2">
    <property type="entry name" value="CYCLIC NUCLEOTIDE PHOSPHODIESTERASE CBUA0032-RELATED"/>
    <property type="match status" value="1"/>
</dbReference>
<keyword evidence="7" id="KW-1185">Reference proteome</keyword>
<dbReference type="OrthoDB" id="651281at2"/>
<dbReference type="SUPFAM" id="SSF56300">
    <property type="entry name" value="Metallo-dependent phosphatases"/>
    <property type="match status" value="1"/>
</dbReference>
<accession>A0A0B1ZQ62</accession>
<dbReference type="InterPro" id="IPR029052">
    <property type="entry name" value="Metallo-depent_PP-like"/>
</dbReference>
<dbReference type="GO" id="GO:0004112">
    <property type="term" value="F:cyclic-nucleotide phosphodiesterase activity"/>
    <property type="evidence" value="ECO:0007669"/>
    <property type="project" value="InterPro"/>
</dbReference>
<keyword evidence="2" id="KW-0378">Hydrolase</keyword>
<organism evidence="6 7">
    <name type="scientific">Novosphingobium malaysiense</name>
    <dbReference type="NCBI Taxonomy" id="1348853"/>
    <lineage>
        <taxon>Bacteria</taxon>
        <taxon>Pseudomonadati</taxon>
        <taxon>Pseudomonadota</taxon>
        <taxon>Alphaproteobacteria</taxon>
        <taxon>Sphingomonadales</taxon>
        <taxon>Sphingomonadaceae</taxon>
        <taxon>Novosphingobium</taxon>
    </lineage>
</organism>
<evidence type="ECO:0000256" key="1">
    <source>
        <dbReference type="ARBA" id="ARBA00022723"/>
    </source>
</evidence>
<comment type="caution">
    <text evidence="6">The sequence shown here is derived from an EMBL/GenBank/DDBJ whole genome shotgun (WGS) entry which is preliminary data.</text>
</comment>
<evidence type="ECO:0000256" key="2">
    <source>
        <dbReference type="ARBA" id="ARBA00022801"/>
    </source>
</evidence>
<sequence>MLIAQITDVHIGFDQGNPNEYNMQRLVAVLERLVSGPNHPDLLLMTGDLTEFGDLDSYKRLAVAVKACPFPVMVMAGNHDAREPLLAAFPGTPTHDGFVQYARDLGSLRLIALDTLEPGRHGGSFCDVRADWLARELAAHPDTPTLIALHHPPFESGIGWLDCDAREPWIARLAQVLMGQKQVCGLISGHLHRTIQTSWEGFPVMVCASTAPLVALDLSPVDPDSPDGREMITDELPVFALHRWDGNRIVSHVEGVGSHRVFARYDDDLHPVVQVINGERTPG</sequence>
<proteinExistence type="inferred from homology"/>
<dbReference type="RefSeq" id="WP_039283471.1">
    <property type="nucleotide sequence ID" value="NZ_JTDI01000003.1"/>
</dbReference>
<dbReference type="CDD" id="cd07402">
    <property type="entry name" value="MPP_GpdQ"/>
    <property type="match status" value="1"/>
</dbReference>
<gene>
    <name evidence="6" type="ORF">LK12_11100</name>
</gene>
<dbReference type="Proteomes" id="UP000031057">
    <property type="component" value="Unassembled WGS sequence"/>
</dbReference>
<comment type="similarity">
    <text evidence="4">Belongs to the cyclic nucleotide phosphodiesterase class-III family.</text>
</comment>
<dbReference type="AlphaFoldDB" id="A0A0B1ZQ62"/>
<dbReference type="Pfam" id="PF00149">
    <property type="entry name" value="Metallophos"/>
    <property type="match status" value="1"/>
</dbReference>
<evidence type="ECO:0000256" key="3">
    <source>
        <dbReference type="ARBA" id="ARBA00023004"/>
    </source>
</evidence>
<evidence type="ECO:0000313" key="6">
    <source>
        <dbReference type="EMBL" id="KHK91393.1"/>
    </source>
</evidence>
<dbReference type="InterPro" id="IPR050884">
    <property type="entry name" value="CNP_phosphodiesterase-III"/>
</dbReference>
<reference evidence="6 7" key="1">
    <citation type="submission" date="2014-10" db="EMBL/GenBank/DDBJ databases">
        <title>Genome sequence of Novosphingobium malaysiense MUSC 273(T).</title>
        <authorList>
            <person name="Lee L.-H."/>
        </authorList>
    </citation>
    <scope>NUCLEOTIDE SEQUENCE [LARGE SCALE GENOMIC DNA]</scope>
    <source>
        <strain evidence="6 7">MUSC 273</strain>
    </source>
</reference>
<dbReference type="EMBL" id="JTDI01000003">
    <property type="protein sequence ID" value="KHK91393.1"/>
    <property type="molecule type" value="Genomic_DNA"/>
</dbReference>
<name>A0A0B1ZQ62_9SPHN</name>
<dbReference type="GO" id="GO:0046872">
    <property type="term" value="F:metal ion binding"/>
    <property type="evidence" value="ECO:0007669"/>
    <property type="project" value="UniProtKB-KW"/>
</dbReference>
<keyword evidence="1" id="KW-0479">Metal-binding</keyword>
<evidence type="ECO:0000259" key="5">
    <source>
        <dbReference type="Pfam" id="PF00149"/>
    </source>
</evidence>
<dbReference type="Gene3D" id="3.60.21.10">
    <property type="match status" value="1"/>
</dbReference>
<dbReference type="PANTHER" id="PTHR42988">
    <property type="entry name" value="PHOSPHOHYDROLASE"/>
    <property type="match status" value="1"/>
</dbReference>
<keyword evidence="3" id="KW-0408">Iron</keyword>
<dbReference type="InterPro" id="IPR004843">
    <property type="entry name" value="Calcineurin-like_PHP"/>
</dbReference>
<evidence type="ECO:0000313" key="7">
    <source>
        <dbReference type="Proteomes" id="UP000031057"/>
    </source>
</evidence>
<feature type="domain" description="Calcineurin-like phosphoesterase" evidence="5">
    <location>
        <begin position="1"/>
        <end position="193"/>
    </location>
</feature>
<dbReference type="STRING" id="1348853.LK12_11100"/>
<protein>
    <submittedName>
        <fullName evidence="6">Metallophosphoesterase</fullName>
    </submittedName>
</protein>
<evidence type="ECO:0000256" key="4">
    <source>
        <dbReference type="ARBA" id="ARBA00025742"/>
    </source>
</evidence>
<dbReference type="InterPro" id="IPR026575">
    <property type="entry name" value="GpdQ/CpdA-like"/>
</dbReference>